<name>A0A9Q0KNC2_9MAGN</name>
<evidence type="ECO:0008006" key="3">
    <source>
        <dbReference type="Google" id="ProtNLM"/>
    </source>
</evidence>
<dbReference type="InterPro" id="IPR040256">
    <property type="entry name" value="At4g02000-like"/>
</dbReference>
<evidence type="ECO:0000313" key="2">
    <source>
        <dbReference type="Proteomes" id="UP001141806"/>
    </source>
</evidence>
<dbReference type="OrthoDB" id="1096772at2759"/>
<dbReference type="AlphaFoldDB" id="A0A9Q0KNC2"/>
<keyword evidence="2" id="KW-1185">Reference proteome</keyword>
<accession>A0A9Q0KNC2</accession>
<organism evidence="1 2">
    <name type="scientific">Protea cynaroides</name>
    <dbReference type="NCBI Taxonomy" id="273540"/>
    <lineage>
        <taxon>Eukaryota</taxon>
        <taxon>Viridiplantae</taxon>
        <taxon>Streptophyta</taxon>
        <taxon>Embryophyta</taxon>
        <taxon>Tracheophyta</taxon>
        <taxon>Spermatophyta</taxon>
        <taxon>Magnoliopsida</taxon>
        <taxon>Proteales</taxon>
        <taxon>Proteaceae</taxon>
        <taxon>Protea</taxon>
    </lineage>
</organism>
<sequence length="378" mass="40862">MISEFTNDLLRRVSSTVPGVSNPNFSRVSNHMDILAPTPAKSGAFMVFSTNGTIPSRIVPTNDEVSQLVMEQPAISMVSSSSGTDALVPLVATMLVFDGSGLFGMSSSAIAAGGVDFSILTRFDSNLYVELLKSGKGEGLNGLNNVGEGSQLGGVEGRSFAAVLQGNGAASLQRPINDGGITRVMIPKEAYEKRLLMFQYSLIVRFDARGILMEDIEKEVKAQWSNIKFEITSLGRGNPVFIDRRTQLAVDGKFPRVRVEVEKNKPRIHEVLVGKMHYGSQFFFKQALIYEDSPVKCAKCGAFGHSQESCKSHVEQQNMSSNPGNSNYDPKDLVAIGYIAFIPSSVSVTTGVTSPLPGASGYIPVMSDTLLWLFLDKV</sequence>
<evidence type="ECO:0000313" key="1">
    <source>
        <dbReference type="EMBL" id="KAJ4973848.1"/>
    </source>
</evidence>
<reference evidence="1" key="1">
    <citation type="journal article" date="2023" name="Plant J.">
        <title>The genome of the king protea, Protea cynaroides.</title>
        <authorList>
            <person name="Chang J."/>
            <person name="Duong T.A."/>
            <person name="Schoeman C."/>
            <person name="Ma X."/>
            <person name="Roodt D."/>
            <person name="Barker N."/>
            <person name="Li Z."/>
            <person name="Van de Peer Y."/>
            <person name="Mizrachi E."/>
        </authorList>
    </citation>
    <scope>NUCLEOTIDE SEQUENCE</scope>
    <source>
        <tissue evidence="1">Young leaves</tissue>
    </source>
</reference>
<protein>
    <recommendedName>
        <fullName evidence="3">CCHC-type domain-containing protein</fullName>
    </recommendedName>
</protein>
<dbReference type="PANTHER" id="PTHR31286">
    <property type="entry name" value="GLYCINE-RICH CELL WALL STRUCTURAL PROTEIN 1.8-LIKE"/>
    <property type="match status" value="1"/>
</dbReference>
<dbReference type="PANTHER" id="PTHR31286:SF99">
    <property type="entry name" value="DUF4283 DOMAIN-CONTAINING PROTEIN"/>
    <property type="match status" value="1"/>
</dbReference>
<comment type="caution">
    <text evidence="1">The sequence shown here is derived from an EMBL/GenBank/DDBJ whole genome shotgun (WGS) entry which is preliminary data.</text>
</comment>
<dbReference type="Proteomes" id="UP001141806">
    <property type="component" value="Unassembled WGS sequence"/>
</dbReference>
<proteinExistence type="predicted"/>
<dbReference type="EMBL" id="JAMYWD010000004">
    <property type="protein sequence ID" value="KAJ4973848.1"/>
    <property type="molecule type" value="Genomic_DNA"/>
</dbReference>
<gene>
    <name evidence="1" type="ORF">NE237_007022</name>
</gene>